<dbReference type="PROSITE" id="PS00960">
    <property type="entry name" value="BTG_1"/>
    <property type="match status" value="1"/>
</dbReference>
<dbReference type="OrthoDB" id="19928at2759"/>
<dbReference type="GO" id="GO:0005737">
    <property type="term" value="C:cytoplasm"/>
    <property type="evidence" value="ECO:0007669"/>
    <property type="project" value="TreeGrafter"/>
</dbReference>
<dbReference type="SUPFAM" id="SSF160696">
    <property type="entry name" value="BTG domain-like"/>
    <property type="match status" value="1"/>
</dbReference>
<dbReference type="SMART" id="SM00099">
    <property type="entry name" value="btg1"/>
    <property type="match status" value="1"/>
</dbReference>
<dbReference type="Proteomes" id="UP000326759">
    <property type="component" value="Unassembled WGS sequence"/>
</dbReference>
<dbReference type="Pfam" id="PF07742">
    <property type="entry name" value="BTG"/>
    <property type="match status" value="1"/>
</dbReference>
<proteinExistence type="inferred from homology"/>
<keyword evidence="4" id="KW-1185">Reference proteome</keyword>
<comment type="caution">
    <text evidence="3">The sequence shown here is derived from an EMBL/GenBank/DDBJ whole genome shotgun (WGS) entry which is preliminary data.</text>
</comment>
<evidence type="ECO:0000313" key="3">
    <source>
        <dbReference type="EMBL" id="KAB7502338.1"/>
    </source>
</evidence>
<accession>A0A5N5T8H0</accession>
<evidence type="ECO:0000313" key="4">
    <source>
        <dbReference type="Proteomes" id="UP000326759"/>
    </source>
</evidence>
<dbReference type="PRINTS" id="PR00310">
    <property type="entry name" value="ANTIPRLFBTG1"/>
</dbReference>
<gene>
    <name evidence="3" type="primary">Btg1</name>
    <name evidence="3" type="ORF">Anas_10652</name>
</gene>
<comment type="similarity">
    <text evidence="1">Belongs to the BTG family.</text>
</comment>
<reference evidence="3 4" key="1">
    <citation type="journal article" date="2019" name="PLoS Biol.">
        <title>Sex chromosomes control vertical transmission of feminizing Wolbachia symbionts in an isopod.</title>
        <authorList>
            <person name="Becking T."/>
            <person name="Chebbi M.A."/>
            <person name="Giraud I."/>
            <person name="Moumen B."/>
            <person name="Laverre T."/>
            <person name="Caubet Y."/>
            <person name="Peccoud J."/>
            <person name="Gilbert C."/>
            <person name="Cordaux R."/>
        </authorList>
    </citation>
    <scope>NUCLEOTIDE SEQUENCE [LARGE SCALE GENOMIC DNA]</scope>
    <source>
        <strain evidence="3">ANa2</strain>
        <tissue evidence="3">Whole body excluding digestive tract and cuticle</tissue>
    </source>
</reference>
<evidence type="ECO:0000259" key="2">
    <source>
        <dbReference type="PROSITE" id="PS00960"/>
    </source>
</evidence>
<feature type="domain" description="Anti-proliferative protein" evidence="2">
    <location>
        <begin position="44"/>
        <end position="64"/>
    </location>
</feature>
<dbReference type="PANTHER" id="PTHR22978:SF22">
    <property type="entry name" value="BTG FAMILY PROTEIN"/>
    <property type="match status" value="1"/>
</dbReference>
<dbReference type="InterPro" id="IPR036054">
    <property type="entry name" value="BTG-like_sf"/>
</dbReference>
<evidence type="ECO:0000256" key="1">
    <source>
        <dbReference type="ARBA" id="ARBA00007989"/>
    </source>
</evidence>
<dbReference type="GO" id="GO:0005634">
    <property type="term" value="C:nucleus"/>
    <property type="evidence" value="ECO:0007669"/>
    <property type="project" value="TreeGrafter"/>
</dbReference>
<name>A0A5N5T8H0_9CRUS</name>
<protein>
    <submittedName>
        <fullName evidence="3">Protein BTG1</fullName>
    </submittedName>
</protein>
<dbReference type="InterPro" id="IPR033332">
    <property type="entry name" value="BTG"/>
</dbReference>
<dbReference type="InterPro" id="IPR002087">
    <property type="entry name" value="Anti_prolifrtn"/>
</dbReference>
<dbReference type="Gene3D" id="3.90.640.90">
    <property type="entry name" value="Anti-proliferative protein, N-terminal domain"/>
    <property type="match status" value="1"/>
</dbReference>
<dbReference type="EMBL" id="SEYY01007829">
    <property type="protein sequence ID" value="KAB7502338.1"/>
    <property type="molecule type" value="Genomic_DNA"/>
</dbReference>
<dbReference type="GO" id="GO:0008285">
    <property type="term" value="P:negative regulation of cell population proliferation"/>
    <property type="evidence" value="ECO:0007669"/>
    <property type="project" value="TreeGrafter"/>
</dbReference>
<dbReference type="AlphaFoldDB" id="A0A5N5T8H0"/>
<sequence length="144" mass="16289">MKKEVLSAVNFLVDLLRSSNNTSLSEEQLLKFRKHAYECLWQHYQNHWFPESPQKGSGYRCIRINGKMDPLIARAGELVGLAASALRALFPSELTMWVDPSEVAYRIGENGSICNLYVQICTNTSSKSPAEVKRIQENSPQIDN</sequence>
<dbReference type="PANTHER" id="PTHR22978">
    <property type="entry name" value="B-CELL TRANSLOCATION GENE"/>
    <property type="match status" value="1"/>
</dbReference>
<organism evidence="3 4">
    <name type="scientific">Armadillidium nasatum</name>
    <dbReference type="NCBI Taxonomy" id="96803"/>
    <lineage>
        <taxon>Eukaryota</taxon>
        <taxon>Metazoa</taxon>
        <taxon>Ecdysozoa</taxon>
        <taxon>Arthropoda</taxon>
        <taxon>Crustacea</taxon>
        <taxon>Multicrustacea</taxon>
        <taxon>Malacostraca</taxon>
        <taxon>Eumalacostraca</taxon>
        <taxon>Peracarida</taxon>
        <taxon>Isopoda</taxon>
        <taxon>Oniscidea</taxon>
        <taxon>Crinocheta</taxon>
        <taxon>Armadillidiidae</taxon>
        <taxon>Armadillidium</taxon>
    </lineage>
</organism>